<evidence type="ECO:0000256" key="1">
    <source>
        <dbReference type="SAM" id="Coils"/>
    </source>
</evidence>
<keyword evidence="3" id="KW-1185">Reference proteome</keyword>
<dbReference type="EMBL" id="JARKIB010000167">
    <property type="protein sequence ID" value="KAJ7729202.1"/>
    <property type="molecule type" value="Genomic_DNA"/>
</dbReference>
<dbReference type="Proteomes" id="UP001215598">
    <property type="component" value="Unassembled WGS sequence"/>
</dbReference>
<proteinExistence type="predicted"/>
<organism evidence="2 3">
    <name type="scientific">Mycena metata</name>
    <dbReference type="NCBI Taxonomy" id="1033252"/>
    <lineage>
        <taxon>Eukaryota</taxon>
        <taxon>Fungi</taxon>
        <taxon>Dikarya</taxon>
        <taxon>Basidiomycota</taxon>
        <taxon>Agaricomycotina</taxon>
        <taxon>Agaricomycetes</taxon>
        <taxon>Agaricomycetidae</taxon>
        <taxon>Agaricales</taxon>
        <taxon>Marasmiineae</taxon>
        <taxon>Mycenaceae</taxon>
        <taxon>Mycena</taxon>
    </lineage>
</organism>
<evidence type="ECO:0000313" key="3">
    <source>
        <dbReference type="Proteomes" id="UP001215598"/>
    </source>
</evidence>
<evidence type="ECO:0000313" key="2">
    <source>
        <dbReference type="EMBL" id="KAJ7729202.1"/>
    </source>
</evidence>
<gene>
    <name evidence="2" type="ORF">B0H16DRAFT_1776358</name>
</gene>
<sequence>MSTTTTTTATWLAMAREEAREHVENALPDEQSKINAGNALVENLHATVKKQADENAKFLARTISKIRTGFMIVAGTLISFDANNYKDTAGNVLSLGPEWSLLFKEFDTTLQFSLSQTREALVTIKCLFLHSHPVHLLTTTLPLTALSAILGNVTENDGKDLLSKLTALMNQLTVEEADALATKEKFKALADKVHFFNAKVDVALDKAAEAKVKADLDNARMRLADLSRELEICKAKLNVGTNEVFQSVAEGASHAAAALFSFGSRGSLTSVVGEIAQKYAMRKAECEHNMASINQEMHDILARDSSLGTIRTTLTESTKVAASVNTISSQIDMMVDIWKTINLDLHSLHQALSDQLKNNQSITKFFLAKLNVAQEIYGHLTYLLETYIEQVNELNTPEAKKSVAQIIRNIRTGFIIADTLIPHQDGDVLLLREEWTRLIKEFEKTLQFSFEQATDAVYMMKTVQTVLGDLTEANGKDLAVELWEFMKQLEPQEAGVLDMKTTFEKLAENVLLFRASIDVALAKEDDKSKSALENARRRLTGVNNPLARNQDLGAVRTRLEELAKIGASVSSQLLIFGDIWKTMNLDMHSLEQALLHPLAGNPVITRFVLKKLGVAKEIYHNLTHLLETYIEQINAAGPASFN</sequence>
<comment type="caution">
    <text evidence="2">The sequence shown here is derived from an EMBL/GenBank/DDBJ whole genome shotgun (WGS) entry which is preliminary data.</text>
</comment>
<protein>
    <submittedName>
        <fullName evidence="2">Uncharacterized protein</fullName>
    </submittedName>
</protein>
<name>A0AAD7MSX2_9AGAR</name>
<accession>A0AAD7MSX2</accession>
<dbReference type="AlphaFoldDB" id="A0AAD7MSX2"/>
<keyword evidence="1" id="KW-0175">Coiled coil</keyword>
<dbReference type="Gene3D" id="1.20.1170.10">
    <property type="match status" value="1"/>
</dbReference>
<reference evidence="2" key="1">
    <citation type="submission" date="2023-03" db="EMBL/GenBank/DDBJ databases">
        <title>Massive genome expansion in bonnet fungi (Mycena s.s.) driven by repeated elements and novel gene families across ecological guilds.</title>
        <authorList>
            <consortium name="Lawrence Berkeley National Laboratory"/>
            <person name="Harder C.B."/>
            <person name="Miyauchi S."/>
            <person name="Viragh M."/>
            <person name="Kuo A."/>
            <person name="Thoen E."/>
            <person name="Andreopoulos B."/>
            <person name="Lu D."/>
            <person name="Skrede I."/>
            <person name="Drula E."/>
            <person name="Henrissat B."/>
            <person name="Morin E."/>
            <person name="Kohler A."/>
            <person name="Barry K."/>
            <person name="LaButti K."/>
            <person name="Morin E."/>
            <person name="Salamov A."/>
            <person name="Lipzen A."/>
            <person name="Mereny Z."/>
            <person name="Hegedus B."/>
            <person name="Baldrian P."/>
            <person name="Stursova M."/>
            <person name="Weitz H."/>
            <person name="Taylor A."/>
            <person name="Grigoriev I.V."/>
            <person name="Nagy L.G."/>
            <person name="Martin F."/>
            <person name="Kauserud H."/>
        </authorList>
    </citation>
    <scope>NUCLEOTIDE SEQUENCE</scope>
    <source>
        <strain evidence="2">CBHHK182m</strain>
    </source>
</reference>
<feature type="coiled-coil region" evidence="1">
    <location>
        <begin position="209"/>
        <end position="236"/>
    </location>
</feature>